<feature type="domain" description="Zinc-ribbon" evidence="2">
    <location>
        <begin position="8"/>
        <end position="29"/>
    </location>
</feature>
<keyword evidence="1" id="KW-1133">Transmembrane helix</keyword>
<evidence type="ECO:0000313" key="3">
    <source>
        <dbReference type="EMBL" id="PWB87264.1"/>
    </source>
</evidence>
<gene>
    <name evidence="3" type="ORF">MBBWO_00420</name>
</gene>
<evidence type="ECO:0000256" key="1">
    <source>
        <dbReference type="SAM" id="Phobius"/>
    </source>
</evidence>
<reference evidence="3 4" key="1">
    <citation type="submission" date="2017-03" db="EMBL/GenBank/DDBJ databases">
        <title>Genome sequence of Methanobrevibacter wosei.</title>
        <authorList>
            <person name="Poehlein A."/>
            <person name="Seedorf H."/>
            <person name="Daniel R."/>
        </authorList>
    </citation>
    <scope>NUCLEOTIDE SEQUENCE [LARGE SCALE GENOMIC DNA]</scope>
    <source>
        <strain evidence="3 4">DSM 11979</strain>
    </source>
</reference>
<comment type="caution">
    <text evidence="3">The sequence shown here is derived from an EMBL/GenBank/DDBJ whole genome shotgun (WGS) entry which is preliminary data.</text>
</comment>
<dbReference type="Pfam" id="PF13240">
    <property type="entry name" value="Zn_Ribbon_1"/>
    <property type="match status" value="1"/>
</dbReference>
<keyword evidence="4" id="KW-1185">Reference proteome</keyword>
<keyword evidence="1" id="KW-0472">Membrane</keyword>
<proteinExistence type="predicted"/>
<dbReference type="Proteomes" id="UP000245577">
    <property type="component" value="Unassembled WGS sequence"/>
</dbReference>
<protein>
    <submittedName>
        <fullName evidence="3">Double zinc ribbon</fullName>
    </submittedName>
</protein>
<evidence type="ECO:0000313" key="4">
    <source>
        <dbReference type="Proteomes" id="UP000245577"/>
    </source>
</evidence>
<sequence>MVIRLAKFCPNCGKEVKENSKFCENCGEALNTTKTTTETSTEQTTQTSQPKAEKVNEVAQIKEEPVTTSGAGIVYKKNVIVSVILCILPALGQFYNGQILKGIVFMIVLTICQLINMTLYWIVFLIMVIDAFLSARAINQHNGNYFYNENLKGGA</sequence>
<evidence type="ECO:0000259" key="2">
    <source>
        <dbReference type="Pfam" id="PF13240"/>
    </source>
</evidence>
<dbReference type="AlphaFoldDB" id="A0A2U1S9N5"/>
<dbReference type="InterPro" id="IPR026870">
    <property type="entry name" value="Zinc_ribbon_dom"/>
</dbReference>
<feature type="transmembrane region" description="Helical" evidence="1">
    <location>
        <begin position="103"/>
        <end position="129"/>
    </location>
</feature>
<keyword evidence="1" id="KW-0812">Transmembrane</keyword>
<accession>A0A2U1S9N5</accession>
<dbReference type="EMBL" id="MZGU01000001">
    <property type="protein sequence ID" value="PWB87264.1"/>
    <property type="molecule type" value="Genomic_DNA"/>
</dbReference>
<feature type="transmembrane region" description="Helical" evidence="1">
    <location>
        <begin position="79"/>
        <end position="97"/>
    </location>
</feature>
<name>A0A2U1S9N5_9EURY</name>
<organism evidence="3 4">
    <name type="scientific">Methanobrevibacter woesei</name>
    <dbReference type="NCBI Taxonomy" id="190976"/>
    <lineage>
        <taxon>Archaea</taxon>
        <taxon>Methanobacteriati</taxon>
        <taxon>Methanobacteriota</taxon>
        <taxon>Methanomada group</taxon>
        <taxon>Methanobacteria</taxon>
        <taxon>Methanobacteriales</taxon>
        <taxon>Methanobacteriaceae</taxon>
        <taxon>Methanobrevibacter</taxon>
    </lineage>
</organism>